<feature type="compositionally biased region" description="Acidic residues" evidence="1">
    <location>
        <begin position="101"/>
        <end position="118"/>
    </location>
</feature>
<evidence type="ECO:0000313" key="3">
    <source>
        <dbReference type="Proteomes" id="UP000007110"/>
    </source>
</evidence>
<dbReference type="Proteomes" id="UP000007110">
    <property type="component" value="Unassembled WGS sequence"/>
</dbReference>
<evidence type="ECO:0000256" key="1">
    <source>
        <dbReference type="SAM" id="MobiDB-lite"/>
    </source>
</evidence>
<reference evidence="2" key="2">
    <citation type="submission" date="2021-01" db="UniProtKB">
        <authorList>
            <consortium name="EnsemblMetazoa"/>
        </authorList>
    </citation>
    <scope>IDENTIFICATION</scope>
</reference>
<name>A0A7M7RIY7_STRPU</name>
<dbReference type="EnsemblMetazoa" id="XM_794985">
    <property type="protein sequence ID" value="XP_800078"/>
    <property type="gene ID" value="LOC580305"/>
</dbReference>
<accession>A0A7M7RIY7</accession>
<dbReference type="AlphaFoldDB" id="A0A7M7RIY7"/>
<organism evidence="2 3">
    <name type="scientific">Strongylocentrotus purpuratus</name>
    <name type="common">Purple sea urchin</name>
    <dbReference type="NCBI Taxonomy" id="7668"/>
    <lineage>
        <taxon>Eukaryota</taxon>
        <taxon>Metazoa</taxon>
        <taxon>Echinodermata</taxon>
        <taxon>Eleutherozoa</taxon>
        <taxon>Echinozoa</taxon>
        <taxon>Echinoidea</taxon>
        <taxon>Euechinoidea</taxon>
        <taxon>Echinacea</taxon>
        <taxon>Camarodonta</taxon>
        <taxon>Echinidea</taxon>
        <taxon>Strongylocentrotidae</taxon>
        <taxon>Strongylocentrotus</taxon>
    </lineage>
</organism>
<dbReference type="InParanoid" id="A0A7M7RIY7"/>
<protein>
    <submittedName>
        <fullName evidence="2">Uncharacterized protein</fullName>
    </submittedName>
</protein>
<reference evidence="3" key="1">
    <citation type="submission" date="2015-02" db="EMBL/GenBank/DDBJ databases">
        <title>Genome sequencing for Strongylocentrotus purpuratus.</title>
        <authorList>
            <person name="Murali S."/>
            <person name="Liu Y."/>
            <person name="Vee V."/>
            <person name="English A."/>
            <person name="Wang M."/>
            <person name="Skinner E."/>
            <person name="Han Y."/>
            <person name="Muzny D.M."/>
            <person name="Worley K.C."/>
            <person name="Gibbs R.A."/>
        </authorList>
    </citation>
    <scope>NUCLEOTIDE SEQUENCE</scope>
</reference>
<feature type="compositionally biased region" description="Basic and acidic residues" evidence="1">
    <location>
        <begin position="119"/>
        <end position="139"/>
    </location>
</feature>
<keyword evidence="3" id="KW-1185">Reference proteome</keyword>
<sequence length="151" mass="15809">MAAPCVSCEISLKSGERTNIKCVLATNDGKFSRQSVRDAISKVQADVNAFLTVQVEKEKQESAQLKSSGVRPHAKSGAAGDAGGAAGGEGDVLTSVTGAGDDSDDVGLEEDEDDEEEDVPKNADNDEDQTGKREAKDWDSTSSKKSKLSDS</sequence>
<dbReference type="GeneID" id="580305"/>
<dbReference type="RefSeq" id="XP_800078.1">
    <property type="nucleotide sequence ID" value="XM_794985.5"/>
</dbReference>
<proteinExistence type="predicted"/>
<dbReference type="OrthoDB" id="10188572at2759"/>
<feature type="compositionally biased region" description="Gly residues" evidence="1">
    <location>
        <begin position="80"/>
        <end position="90"/>
    </location>
</feature>
<dbReference type="OMA" id="LQRQSKC"/>
<evidence type="ECO:0000313" key="2">
    <source>
        <dbReference type="EnsemblMetazoa" id="XP_800078"/>
    </source>
</evidence>
<dbReference type="KEGG" id="spu:580305"/>
<feature type="region of interest" description="Disordered" evidence="1">
    <location>
        <begin position="57"/>
        <end position="151"/>
    </location>
</feature>